<dbReference type="EMBL" id="JAGTPW010000021">
    <property type="protein sequence ID" value="MBR8644974.1"/>
    <property type="molecule type" value="Genomic_DNA"/>
</dbReference>
<proteinExistence type="predicted"/>
<dbReference type="Gene3D" id="3.30.465.60">
    <property type="match status" value="1"/>
</dbReference>
<gene>
    <name evidence="1" type="ORF">KEH51_13690</name>
</gene>
<sequence length="59" mass="6950">MSEVWIQQDKDQAVIQVDKVLMMPKPLQRRAIQLILNYLYLERPSSLSALHIDQLLVLF</sequence>
<reference evidence="1" key="1">
    <citation type="submission" date="2021-04" db="EMBL/GenBank/DDBJ databases">
        <title>Whole genome sequencing of Enterococci isolates from hospitalized patients.</title>
        <authorList>
            <person name="Ogoti B.M."/>
            <person name="Onyambu F.G."/>
        </authorList>
    </citation>
    <scope>NUCLEOTIDE SEQUENCE</scope>
    <source>
        <strain evidence="1">242</strain>
    </source>
</reference>
<evidence type="ECO:0000313" key="1">
    <source>
        <dbReference type="EMBL" id="MBR8644974.1"/>
    </source>
</evidence>
<dbReference type="Proteomes" id="UP000680045">
    <property type="component" value="Unassembled WGS sequence"/>
</dbReference>
<organism evidence="1 2">
    <name type="scientific">Peribacillus frigoritolerans</name>
    <dbReference type="NCBI Taxonomy" id="450367"/>
    <lineage>
        <taxon>Bacteria</taxon>
        <taxon>Bacillati</taxon>
        <taxon>Bacillota</taxon>
        <taxon>Bacilli</taxon>
        <taxon>Bacillales</taxon>
        <taxon>Bacillaceae</taxon>
        <taxon>Peribacillus</taxon>
    </lineage>
</organism>
<accession>A0A941FLJ4</accession>
<dbReference type="AlphaFoldDB" id="A0A941FLJ4"/>
<name>A0A941FLJ4_9BACI</name>
<protein>
    <submittedName>
        <fullName evidence="1">TilS substrate-binding domain-containing protein</fullName>
    </submittedName>
</protein>
<evidence type="ECO:0000313" key="2">
    <source>
        <dbReference type="Proteomes" id="UP000680045"/>
    </source>
</evidence>
<comment type="caution">
    <text evidence="1">The sequence shown here is derived from an EMBL/GenBank/DDBJ whole genome shotgun (WGS) entry which is preliminary data.</text>
</comment>